<evidence type="ECO:0000313" key="2">
    <source>
        <dbReference type="EMBL" id="EIE98530.1"/>
    </source>
</evidence>
<evidence type="ECO:0000256" key="1">
    <source>
        <dbReference type="SAM" id="MobiDB-lite"/>
    </source>
</evidence>
<reference evidence="2 3" key="1">
    <citation type="submission" date="2011-09" db="EMBL/GenBank/DDBJ databases">
        <authorList>
            <consortium name="US DOE Joint Genome Institute (JGI-PGF)"/>
            <person name="Lucas S."/>
            <person name="Han J."/>
            <person name="Lapidus A."/>
            <person name="Cheng J.-F."/>
            <person name="Goodwin L."/>
            <person name="Pitluck S."/>
            <person name="Peters L."/>
            <person name="Land M.L."/>
            <person name="Hauser L."/>
            <person name="Brambilla E."/>
            <person name="Klenk H.-P."/>
            <person name="Woyke T.J."/>
        </authorList>
    </citation>
    <scope>NUCLEOTIDE SEQUENCE [LARGE SCALE GENOMIC DNA]</scope>
    <source>
        <strain evidence="2 3">K62</strain>
    </source>
</reference>
<proteinExistence type="predicted"/>
<dbReference type="Proteomes" id="UP000005087">
    <property type="component" value="Chromosome"/>
</dbReference>
<dbReference type="HOGENOM" id="CLU_1926064_0_0_11"/>
<organism evidence="2 3">
    <name type="scientific">Saccharomonospora glauca K62</name>
    <dbReference type="NCBI Taxonomy" id="928724"/>
    <lineage>
        <taxon>Bacteria</taxon>
        <taxon>Bacillati</taxon>
        <taxon>Actinomycetota</taxon>
        <taxon>Actinomycetes</taxon>
        <taxon>Pseudonocardiales</taxon>
        <taxon>Pseudonocardiaceae</taxon>
        <taxon>Saccharomonospora</taxon>
    </lineage>
</organism>
<gene>
    <name evidence="2" type="ORF">SacglDRAFT_01615</name>
</gene>
<sequence length="131" mass="14208">MNGVSRTEFAGRFAENRLAEIVDLMDVTTDADFYREGRKLMSSHEEKRMSIVEKFANSHVDETLRPLQVGSVAGPVLATPAYAGYAAGAFTLGLITDLIENHHATEVTPTGPVPESGSADELLGMRVESIR</sequence>
<dbReference type="STRING" id="928724.SacglDRAFT_01615"/>
<keyword evidence="3" id="KW-1185">Reference proteome</keyword>
<evidence type="ECO:0000313" key="3">
    <source>
        <dbReference type="Proteomes" id="UP000005087"/>
    </source>
</evidence>
<feature type="region of interest" description="Disordered" evidence="1">
    <location>
        <begin position="106"/>
        <end position="131"/>
    </location>
</feature>
<protein>
    <submittedName>
        <fullName evidence="2">Uncharacterized protein</fullName>
    </submittedName>
</protein>
<dbReference type="eggNOG" id="ENOG50324T3">
    <property type="taxonomic scope" value="Bacteria"/>
</dbReference>
<dbReference type="EMBL" id="CM001484">
    <property type="protein sequence ID" value="EIE98530.1"/>
    <property type="molecule type" value="Genomic_DNA"/>
</dbReference>
<dbReference type="AlphaFoldDB" id="I1D0Q6"/>
<name>I1D0Q6_9PSEU</name>
<accession>I1D0Q6</accession>
<reference evidence="3" key="2">
    <citation type="submission" date="2012-01" db="EMBL/GenBank/DDBJ databases">
        <title>Noncontiguous Finished sequence of chromosome of Saccharomonospora glauca K62.</title>
        <authorList>
            <consortium name="US DOE Joint Genome Institute"/>
            <person name="Lucas S."/>
            <person name="Han J."/>
            <person name="Lapidus A."/>
            <person name="Cheng J.-F."/>
            <person name="Goodwin L."/>
            <person name="Pitluck S."/>
            <person name="Peters L."/>
            <person name="Mikhailova N."/>
            <person name="Held B."/>
            <person name="Detter J.C."/>
            <person name="Han C."/>
            <person name="Tapia R."/>
            <person name="Land M."/>
            <person name="Hauser L."/>
            <person name="Kyrpides N."/>
            <person name="Ivanova N."/>
            <person name="Pagani I."/>
            <person name="Brambilla E.-M."/>
            <person name="Klenk H.-P."/>
            <person name="Woyke T."/>
        </authorList>
    </citation>
    <scope>NUCLEOTIDE SEQUENCE [LARGE SCALE GENOMIC DNA]</scope>
    <source>
        <strain evidence="3">K62</strain>
    </source>
</reference>